<feature type="transmembrane region" description="Helical" evidence="5">
    <location>
        <begin position="72"/>
        <end position="88"/>
    </location>
</feature>
<keyword evidence="2 5" id="KW-0812">Transmembrane</keyword>
<evidence type="ECO:0000313" key="7">
    <source>
        <dbReference type="EMBL" id="PTU31922.1"/>
    </source>
</evidence>
<comment type="subcellular location">
    <subcellularLocation>
        <location evidence="1">Membrane</location>
        <topology evidence="1">Multi-pass membrane protein</topology>
    </subcellularLocation>
</comment>
<evidence type="ECO:0000256" key="5">
    <source>
        <dbReference type="SAM" id="Phobius"/>
    </source>
</evidence>
<dbReference type="GO" id="GO:0016020">
    <property type="term" value="C:membrane"/>
    <property type="evidence" value="ECO:0007669"/>
    <property type="project" value="UniProtKB-SubCell"/>
</dbReference>
<dbReference type="Pfam" id="PF01694">
    <property type="entry name" value="Rhomboid"/>
    <property type="match status" value="1"/>
</dbReference>
<dbReference type="NCBIfam" id="TIGR03902">
    <property type="entry name" value="rhom_GG_sort"/>
    <property type="match status" value="1"/>
</dbReference>
<organism evidence="7 8">
    <name type="scientific">Stenotrophobium rhamnosiphilum</name>
    <dbReference type="NCBI Taxonomy" id="2029166"/>
    <lineage>
        <taxon>Bacteria</taxon>
        <taxon>Pseudomonadati</taxon>
        <taxon>Pseudomonadota</taxon>
        <taxon>Gammaproteobacteria</taxon>
        <taxon>Nevskiales</taxon>
        <taxon>Nevskiaceae</taxon>
        <taxon>Stenotrophobium</taxon>
    </lineage>
</organism>
<feature type="domain" description="Peptidase S54 rhomboid" evidence="6">
    <location>
        <begin position="28"/>
        <end position="170"/>
    </location>
</feature>
<dbReference type="AlphaFoldDB" id="A0A2T5MH60"/>
<gene>
    <name evidence="7" type="primary">rrtA</name>
    <name evidence="7" type="ORF">CJD38_04355</name>
</gene>
<sequence length="182" mass="20377">MALLFFTQLLGESGREWLSYDRGLIEAGQWWRLITGSFVHLGWWHLFLNEMGLAVLVLLCPQPLSFAVWIRRLLILSLGMSLGLYFFVPSLNSYVGMSGVIHGLFLLGLVPQILKKDLIALGCLLYLIGKLAWELFSGAPVSDESALGGHVVLESHLFGTLTAFAYGIMFRVYKRTEIISLK</sequence>
<evidence type="ECO:0000256" key="4">
    <source>
        <dbReference type="ARBA" id="ARBA00023136"/>
    </source>
</evidence>
<evidence type="ECO:0000256" key="3">
    <source>
        <dbReference type="ARBA" id="ARBA00022989"/>
    </source>
</evidence>
<evidence type="ECO:0000259" key="6">
    <source>
        <dbReference type="Pfam" id="PF01694"/>
    </source>
</evidence>
<name>A0A2T5MH60_9GAMM</name>
<feature type="transmembrane region" description="Helical" evidence="5">
    <location>
        <begin position="118"/>
        <end position="136"/>
    </location>
</feature>
<evidence type="ECO:0000313" key="8">
    <source>
        <dbReference type="Proteomes" id="UP000244248"/>
    </source>
</evidence>
<dbReference type="OrthoDB" id="196054at2"/>
<dbReference type="EMBL" id="QANS01000002">
    <property type="protein sequence ID" value="PTU31922.1"/>
    <property type="molecule type" value="Genomic_DNA"/>
</dbReference>
<dbReference type="SUPFAM" id="SSF144091">
    <property type="entry name" value="Rhomboid-like"/>
    <property type="match status" value="1"/>
</dbReference>
<proteinExistence type="predicted"/>
<feature type="transmembrane region" description="Helical" evidence="5">
    <location>
        <begin position="156"/>
        <end position="173"/>
    </location>
</feature>
<accession>A0A2T5MH60</accession>
<dbReference type="GO" id="GO:0004252">
    <property type="term" value="F:serine-type endopeptidase activity"/>
    <property type="evidence" value="ECO:0007669"/>
    <property type="project" value="InterPro"/>
</dbReference>
<protein>
    <submittedName>
        <fullName evidence="7">Rhombosortase</fullName>
    </submittedName>
</protein>
<reference evidence="7 8" key="1">
    <citation type="submission" date="2018-04" db="EMBL/GenBank/DDBJ databases">
        <title>Novel species isolated from glacier.</title>
        <authorList>
            <person name="Liu Q."/>
            <person name="Xin Y.-H."/>
        </authorList>
    </citation>
    <scope>NUCLEOTIDE SEQUENCE [LARGE SCALE GENOMIC DNA]</scope>
    <source>
        <strain evidence="7 8">GT1R17</strain>
    </source>
</reference>
<evidence type="ECO:0000256" key="2">
    <source>
        <dbReference type="ARBA" id="ARBA00022692"/>
    </source>
</evidence>
<dbReference type="InterPro" id="IPR035952">
    <property type="entry name" value="Rhomboid-like_sf"/>
</dbReference>
<dbReference type="Proteomes" id="UP000244248">
    <property type="component" value="Unassembled WGS sequence"/>
</dbReference>
<comment type="caution">
    <text evidence="7">The sequence shown here is derived from an EMBL/GenBank/DDBJ whole genome shotgun (WGS) entry which is preliminary data.</text>
</comment>
<feature type="transmembrane region" description="Helical" evidence="5">
    <location>
        <begin position="38"/>
        <end position="60"/>
    </location>
</feature>
<evidence type="ECO:0000256" key="1">
    <source>
        <dbReference type="ARBA" id="ARBA00004141"/>
    </source>
</evidence>
<keyword evidence="8" id="KW-1185">Reference proteome</keyword>
<keyword evidence="3 5" id="KW-1133">Transmembrane helix</keyword>
<dbReference type="InterPro" id="IPR023826">
    <property type="entry name" value="Rhom-like_SP_proteobac"/>
</dbReference>
<dbReference type="Gene3D" id="1.20.1540.10">
    <property type="entry name" value="Rhomboid-like"/>
    <property type="match status" value="1"/>
</dbReference>
<dbReference type="InterPro" id="IPR022764">
    <property type="entry name" value="Peptidase_S54_rhomboid_dom"/>
</dbReference>
<feature type="transmembrane region" description="Helical" evidence="5">
    <location>
        <begin position="94"/>
        <end position="111"/>
    </location>
</feature>
<keyword evidence="4 5" id="KW-0472">Membrane</keyword>